<evidence type="ECO:0000256" key="12">
    <source>
        <dbReference type="ARBA" id="ARBA00064545"/>
    </source>
</evidence>
<keyword evidence="9 13" id="KW-0131">Cell cycle</keyword>
<reference evidence="15 16" key="1">
    <citation type="journal article" date="2012" name="Nature">
        <title>The bonobo genome compared with the chimpanzee and human genomes.</title>
        <authorList>
            <person name="Prufer K."/>
            <person name="Munch K."/>
            <person name="Hellmann I."/>
            <person name="Akagi K."/>
            <person name="Miller J.R."/>
            <person name="Walenz B."/>
            <person name="Koren S."/>
            <person name="Sutton G."/>
            <person name="Kodira C."/>
            <person name="Winer R."/>
            <person name="Knight J.R."/>
            <person name="Mullikin J.C."/>
            <person name="Meader S.J."/>
            <person name="Ponting C.P."/>
            <person name="Lunter G."/>
            <person name="Higashino S."/>
            <person name="Hobolth A."/>
            <person name="Dutheil J."/>
            <person name="Karakoc E."/>
            <person name="Alkan C."/>
            <person name="Sajjadian S."/>
            <person name="Catacchio C.R."/>
            <person name="Ventura M."/>
            <person name="Marques-Bonet T."/>
            <person name="Eichler E.E."/>
            <person name="Andre C."/>
            <person name="Atencia R."/>
            <person name="Mugisha L."/>
            <person name="Junhold J."/>
            <person name="Patterson N."/>
            <person name="Siebauer M."/>
            <person name="Good J.M."/>
            <person name="Fischer A."/>
            <person name="Ptak S.E."/>
            <person name="Lachmann M."/>
            <person name="Symer D.E."/>
            <person name="Mailund T."/>
            <person name="Schierup M.H."/>
            <person name="Andres A.M."/>
            <person name="Kelso J."/>
            <person name="Paabo S."/>
        </authorList>
    </citation>
    <scope>NUCLEOTIDE SEQUENCE [LARGE SCALE GENOMIC DNA]</scope>
</reference>
<dbReference type="GO" id="GO:0051301">
    <property type="term" value="P:cell division"/>
    <property type="evidence" value="ECO:0007669"/>
    <property type="project" value="UniProtKB-UniRule"/>
</dbReference>
<dbReference type="CDD" id="cd11565">
    <property type="entry name" value="RWD_Spc24"/>
    <property type="match status" value="1"/>
</dbReference>
<dbReference type="FunFam" id="3.30.160.570:FF:000001">
    <property type="entry name" value="SPC24, NDC80 kinetochore complex component"/>
    <property type="match status" value="1"/>
</dbReference>
<organism evidence="15 16">
    <name type="scientific">Pan paniscus</name>
    <name type="common">Pygmy chimpanzee</name>
    <name type="synonym">Bonobo</name>
    <dbReference type="NCBI Taxonomy" id="9597"/>
    <lineage>
        <taxon>Eukaryota</taxon>
        <taxon>Metazoa</taxon>
        <taxon>Chordata</taxon>
        <taxon>Craniata</taxon>
        <taxon>Vertebrata</taxon>
        <taxon>Euteleostomi</taxon>
        <taxon>Mammalia</taxon>
        <taxon>Eutheria</taxon>
        <taxon>Euarchontoglires</taxon>
        <taxon>Primates</taxon>
        <taxon>Haplorrhini</taxon>
        <taxon>Catarrhini</taxon>
        <taxon>Hominidae</taxon>
        <taxon>Pan</taxon>
    </lineage>
</organism>
<dbReference type="PANTHER" id="PTHR22142">
    <property type="match status" value="1"/>
</dbReference>
<keyword evidence="16" id="KW-1185">Reference proteome</keyword>
<reference evidence="15" key="2">
    <citation type="submission" date="2025-08" db="UniProtKB">
        <authorList>
            <consortium name="Ensembl"/>
        </authorList>
    </citation>
    <scope>IDENTIFICATION</scope>
</reference>
<name>A0A2R8ZKK6_PANPA</name>
<keyword evidence="5 13" id="KW-0498">Mitosis</keyword>
<evidence type="ECO:0000256" key="5">
    <source>
        <dbReference type="ARBA" id="ARBA00022776"/>
    </source>
</evidence>
<evidence type="ECO:0000256" key="6">
    <source>
        <dbReference type="ARBA" id="ARBA00022838"/>
    </source>
</evidence>
<dbReference type="Ensembl" id="ENSPPAT00000015080.1">
    <property type="protein sequence ID" value="ENSPPAP00000003270.1"/>
    <property type="gene ID" value="ENSPPAG00000013770.1"/>
</dbReference>
<evidence type="ECO:0000256" key="4">
    <source>
        <dbReference type="ARBA" id="ARBA00022618"/>
    </source>
</evidence>
<evidence type="ECO:0000256" key="13">
    <source>
        <dbReference type="RuleBase" id="RU368011"/>
    </source>
</evidence>
<dbReference type="Bgee" id="ENSPPAG00000013770">
    <property type="expression patterns" value="Expressed in heart and 5 other cell types or tissues"/>
</dbReference>
<evidence type="ECO:0000256" key="14">
    <source>
        <dbReference type="SAM" id="Coils"/>
    </source>
</evidence>
<dbReference type="PANTHER" id="PTHR22142:SF2">
    <property type="entry name" value="KINETOCHORE PROTEIN SPC24"/>
    <property type="match status" value="1"/>
</dbReference>
<proteinExistence type="inferred from homology"/>
<comment type="subunit">
    <text evidence="12">Component of the NDC80 complex, which consists of NDC80/HEC1, CDCA1, SPBC24 and SPBC25. The NDC80 complex is formed by two subcomplexes composed of NDC80/HEC1-CDCA1 and SPBC24-SPBC25. Each subcomplex is formed by parallel interactions through the coiled-coil domains of individual subunits. Formation of a tetrameric complex is mediated by interactions between the C-terminal regions of both subunits of the NDC80/HEC1-CDCA1 subcomplex and the N-terminal regions of both subunits of the SPBC24-SPBC25 complex. The tetrameric NDC80 complex has an elongated rod-like structure with globular domains at either end.</text>
</comment>
<dbReference type="InterPro" id="IPR013252">
    <property type="entry name" value="Ndc80_Spc24"/>
</dbReference>
<keyword evidence="7 14" id="KW-0175">Coiled coil</keyword>
<dbReference type="GO" id="GO:0007059">
    <property type="term" value="P:chromosome segregation"/>
    <property type="evidence" value="ECO:0007669"/>
    <property type="project" value="TreeGrafter"/>
</dbReference>
<comment type="similarity">
    <text evidence="1 13">Belongs to the SPC24 family.</text>
</comment>
<evidence type="ECO:0000256" key="9">
    <source>
        <dbReference type="ARBA" id="ARBA00023306"/>
    </source>
</evidence>
<evidence type="ECO:0000313" key="16">
    <source>
        <dbReference type="Proteomes" id="UP000240080"/>
    </source>
</evidence>
<accession>A0A2R8ZKK6</accession>
<evidence type="ECO:0000313" key="15">
    <source>
        <dbReference type="Ensembl" id="ENSPPAP00000003270.1"/>
    </source>
</evidence>
<keyword evidence="4 13" id="KW-0132">Cell division</keyword>
<keyword evidence="8 13" id="KW-0539">Nucleus</keyword>
<dbReference type="Proteomes" id="UP000240080">
    <property type="component" value="Chromosome 19"/>
</dbReference>
<evidence type="ECO:0000256" key="3">
    <source>
        <dbReference type="ARBA" id="ARBA00022454"/>
    </source>
</evidence>
<keyword evidence="3 13" id="KW-0158">Chromosome</keyword>
<evidence type="ECO:0000256" key="7">
    <source>
        <dbReference type="ARBA" id="ARBA00023054"/>
    </source>
</evidence>
<dbReference type="EMBL" id="AJFE02107456">
    <property type="status" value="NOT_ANNOTATED_CDS"/>
    <property type="molecule type" value="Genomic_DNA"/>
</dbReference>
<dbReference type="AlphaFoldDB" id="A0A2R8ZKK6"/>
<feature type="coiled-coil region" evidence="14">
    <location>
        <begin position="96"/>
        <end position="123"/>
    </location>
</feature>
<dbReference type="Gene3D" id="3.30.160.570">
    <property type="entry name" value="Ncd80 complex, Spc24 subunit"/>
    <property type="match status" value="1"/>
</dbReference>
<dbReference type="GO" id="GO:0005634">
    <property type="term" value="C:nucleus"/>
    <property type="evidence" value="ECO:0007669"/>
    <property type="project" value="UniProtKB-SubCell"/>
</dbReference>
<sequence>MAAFRDIEDVSQGLLSLLGANRAEAQQRRLLGRHEQVVERLLETQDGAEKQLRGEGRSVVAVCVNRAKTLGLPAAVSAGAALSRKPGSLTTCPTQLTRELEELKEIEADLERQEKEVDEDTTVTIPSAVYVAQLYHQVSKIEWDYECEPGMVKGIHHGPSVAQPIHLDSTQLSRKFISDYLWSLVDTEW</sequence>
<dbReference type="EMBL" id="AJFE02107454">
    <property type="status" value="NOT_ANNOTATED_CDS"/>
    <property type="molecule type" value="Genomic_DNA"/>
</dbReference>
<keyword evidence="10 13" id="KW-0137">Centromere</keyword>
<comment type="subcellular location">
    <subcellularLocation>
        <location evidence="13">Nucleus</location>
    </subcellularLocation>
    <subcellularLocation>
        <location evidence="13">Chromosome</location>
        <location evidence="13">Centromere</location>
        <location evidence="13">Kinetochore</location>
    </subcellularLocation>
</comment>
<evidence type="ECO:0000256" key="8">
    <source>
        <dbReference type="ARBA" id="ARBA00023242"/>
    </source>
</evidence>
<dbReference type="Pfam" id="PF08286">
    <property type="entry name" value="Spc24"/>
    <property type="match status" value="1"/>
</dbReference>
<evidence type="ECO:0000256" key="2">
    <source>
        <dbReference type="ARBA" id="ARBA00013690"/>
    </source>
</evidence>
<reference evidence="15" key="3">
    <citation type="submission" date="2025-09" db="UniProtKB">
        <authorList>
            <consortium name="Ensembl"/>
        </authorList>
    </citation>
    <scope>IDENTIFICATION</scope>
</reference>
<dbReference type="OMA" id="SEENACQ"/>
<dbReference type="GO" id="GO:0008017">
    <property type="term" value="F:microtubule binding"/>
    <property type="evidence" value="ECO:0007669"/>
    <property type="project" value="TreeGrafter"/>
</dbReference>
<protein>
    <recommendedName>
        <fullName evidence="2 13">Kinetochore protein Spc24</fullName>
    </recommendedName>
</protein>
<comment type="function">
    <text evidence="11">Acts as a component of the essential kinetochore-associated NDC80 complex, which is required for chromosome segregation and spindle checkpoint activity. Required for kinetochore integrity and the organization of stable microtubule binding sites in the outer plate of the kinetochore. The NDC80 complex synergistically enhances the affinity of the SKA1 complex for microtubules and may allow the NDC80 complex to track depolymerizing microtubules.</text>
</comment>
<evidence type="ECO:0000256" key="11">
    <source>
        <dbReference type="ARBA" id="ARBA00045419"/>
    </source>
</evidence>
<dbReference type="EMBL" id="AJFE02107453">
    <property type="status" value="NOT_ANNOTATED_CDS"/>
    <property type="molecule type" value="Genomic_DNA"/>
</dbReference>
<evidence type="ECO:0000256" key="10">
    <source>
        <dbReference type="ARBA" id="ARBA00023328"/>
    </source>
</evidence>
<dbReference type="GeneTree" id="ENSGT00390000005584"/>
<dbReference type="EMBL" id="AJFE02107455">
    <property type="status" value="NOT_ANNOTATED_CDS"/>
    <property type="molecule type" value="Genomic_DNA"/>
</dbReference>
<evidence type="ECO:0000256" key="1">
    <source>
        <dbReference type="ARBA" id="ARBA00007804"/>
    </source>
</evidence>
<dbReference type="STRING" id="9597.ENSPPAP00000003270"/>
<keyword evidence="6 13" id="KW-0995">Kinetochore</keyword>
<dbReference type="GO" id="GO:0031262">
    <property type="term" value="C:Ndc80 complex"/>
    <property type="evidence" value="ECO:0007669"/>
    <property type="project" value="TreeGrafter"/>
</dbReference>